<proteinExistence type="predicted"/>
<dbReference type="RefSeq" id="WP_202688466.1">
    <property type="nucleotide sequence ID" value="NZ_JAESVN010000003.1"/>
</dbReference>
<accession>A0A8K0VC76</accession>
<dbReference type="AlphaFoldDB" id="A0A8K0VC76"/>
<evidence type="ECO:0000256" key="2">
    <source>
        <dbReference type="SAM" id="SignalP"/>
    </source>
</evidence>
<evidence type="ECO:0000313" key="4">
    <source>
        <dbReference type="Proteomes" id="UP000648908"/>
    </source>
</evidence>
<dbReference type="NCBIfam" id="NF033773">
    <property type="entry name" value="tellur_TrgA"/>
    <property type="match status" value="1"/>
</dbReference>
<gene>
    <name evidence="3" type="ORF">JL811_10045</name>
</gene>
<keyword evidence="4" id="KW-1185">Reference proteome</keyword>
<keyword evidence="1" id="KW-1133">Transmembrane helix</keyword>
<feature type="transmembrane region" description="Helical" evidence="1">
    <location>
        <begin position="33"/>
        <end position="52"/>
    </location>
</feature>
<protein>
    <submittedName>
        <fullName evidence="3">TrgA family protein</fullName>
    </submittedName>
</protein>
<evidence type="ECO:0000313" key="3">
    <source>
        <dbReference type="EMBL" id="MBL4917563.1"/>
    </source>
</evidence>
<name>A0A8K0VC76_9RHOB</name>
<feature type="signal peptide" evidence="2">
    <location>
        <begin position="1"/>
        <end position="25"/>
    </location>
</feature>
<keyword evidence="1" id="KW-0812">Transmembrane</keyword>
<comment type="caution">
    <text evidence="3">The sequence shown here is derived from an EMBL/GenBank/DDBJ whole genome shotgun (WGS) entry which is preliminary data.</text>
</comment>
<dbReference type="Proteomes" id="UP000648908">
    <property type="component" value="Unassembled WGS sequence"/>
</dbReference>
<sequence>MPTFSKLIAAVAFAAVALFSAQAFMAAHPDGVQYGQFLPFSTLIGLLCGWRIMGRATGQGYGAALGSGVKTSAMIVVWALIVFSIVLMVRKAFRKRYDGPMEAVVDIFALALEQVQLMLNAPFLLTLLIGGLLGGLISEWARRRWE</sequence>
<feature type="transmembrane region" description="Helical" evidence="1">
    <location>
        <begin position="117"/>
        <end position="137"/>
    </location>
</feature>
<dbReference type="InterPro" id="IPR047784">
    <property type="entry name" value="TrgA"/>
</dbReference>
<feature type="chain" id="PRO_5035465221" evidence="2">
    <location>
        <begin position="26"/>
        <end position="146"/>
    </location>
</feature>
<dbReference type="EMBL" id="JAESVN010000003">
    <property type="protein sequence ID" value="MBL4917563.1"/>
    <property type="molecule type" value="Genomic_DNA"/>
</dbReference>
<keyword evidence="2" id="KW-0732">Signal</keyword>
<reference evidence="3" key="1">
    <citation type="submission" date="2021-01" db="EMBL/GenBank/DDBJ databases">
        <title>Tabrizicola alba sp. nov. a motile alkaliphilic bacterium isolated from a soda lake.</title>
        <authorList>
            <person name="Szuroczki S."/>
            <person name="Abbaszade G."/>
            <person name="Schumann P."/>
            <person name="Toth E."/>
        </authorList>
    </citation>
    <scope>NUCLEOTIDE SEQUENCE</scope>
    <source>
        <strain evidence="3">DMG-N-6</strain>
    </source>
</reference>
<organism evidence="3 4">
    <name type="scientific">Szabonella alba</name>
    <dbReference type="NCBI Taxonomy" id="2804194"/>
    <lineage>
        <taxon>Bacteria</taxon>
        <taxon>Pseudomonadati</taxon>
        <taxon>Pseudomonadota</taxon>
        <taxon>Alphaproteobacteria</taxon>
        <taxon>Rhodobacterales</taxon>
        <taxon>Paracoccaceae</taxon>
        <taxon>Szabonella</taxon>
    </lineage>
</organism>
<evidence type="ECO:0000256" key="1">
    <source>
        <dbReference type="SAM" id="Phobius"/>
    </source>
</evidence>
<feature type="transmembrane region" description="Helical" evidence="1">
    <location>
        <begin position="73"/>
        <end position="93"/>
    </location>
</feature>
<keyword evidence="1" id="KW-0472">Membrane</keyword>